<dbReference type="PANTHER" id="PTHR33481">
    <property type="entry name" value="REVERSE TRANSCRIPTASE"/>
    <property type="match status" value="1"/>
</dbReference>
<dbReference type="PROSITE" id="PS50878">
    <property type="entry name" value="RT_POL"/>
    <property type="match status" value="1"/>
</dbReference>
<evidence type="ECO:0000259" key="2">
    <source>
        <dbReference type="PROSITE" id="PS50878"/>
    </source>
</evidence>
<dbReference type="Proteomes" id="UP001152607">
    <property type="component" value="Unassembled WGS sequence"/>
</dbReference>
<dbReference type="CDD" id="cd01650">
    <property type="entry name" value="RT_nLTR_like"/>
    <property type="match status" value="1"/>
</dbReference>
<protein>
    <recommendedName>
        <fullName evidence="2">Reverse transcriptase domain-containing protein</fullName>
    </recommendedName>
</protein>
<feature type="region of interest" description="Disordered" evidence="1">
    <location>
        <begin position="78"/>
        <end position="129"/>
    </location>
</feature>
<dbReference type="Pfam" id="PF00078">
    <property type="entry name" value="RVT_1"/>
    <property type="match status" value="1"/>
</dbReference>
<feature type="compositionally biased region" description="Basic and acidic residues" evidence="1">
    <location>
        <begin position="117"/>
        <end position="127"/>
    </location>
</feature>
<dbReference type="InterPro" id="IPR000477">
    <property type="entry name" value="RT_dom"/>
</dbReference>
<feature type="domain" description="Reverse transcriptase" evidence="2">
    <location>
        <begin position="261"/>
        <end position="573"/>
    </location>
</feature>
<dbReference type="EMBL" id="CAOQHR010000004">
    <property type="protein sequence ID" value="CAI6333023.1"/>
    <property type="molecule type" value="Genomic_DNA"/>
</dbReference>
<evidence type="ECO:0000256" key="1">
    <source>
        <dbReference type="SAM" id="MobiDB-lite"/>
    </source>
</evidence>
<name>A0A9W4UB32_9PLEO</name>
<proteinExistence type="predicted"/>
<dbReference type="SUPFAM" id="SSF56672">
    <property type="entry name" value="DNA/RNA polymerases"/>
    <property type="match status" value="1"/>
</dbReference>
<dbReference type="AlphaFoldDB" id="A0A9W4UB32"/>
<dbReference type="OrthoDB" id="3935025at2759"/>
<organism evidence="3 4">
    <name type="scientific">Periconia digitata</name>
    <dbReference type="NCBI Taxonomy" id="1303443"/>
    <lineage>
        <taxon>Eukaryota</taxon>
        <taxon>Fungi</taxon>
        <taxon>Dikarya</taxon>
        <taxon>Ascomycota</taxon>
        <taxon>Pezizomycotina</taxon>
        <taxon>Dothideomycetes</taxon>
        <taxon>Pleosporomycetidae</taxon>
        <taxon>Pleosporales</taxon>
        <taxon>Massarineae</taxon>
        <taxon>Periconiaceae</taxon>
        <taxon>Periconia</taxon>
    </lineage>
</organism>
<dbReference type="PANTHER" id="PTHR33481:SF1">
    <property type="entry name" value="ENDONUCLEASE_EXONUCLEASE_PHOSPHATASE DOMAIN-CONTAINING PROTEIN-RELATED"/>
    <property type="match status" value="1"/>
</dbReference>
<keyword evidence="4" id="KW-1185">Reference proteome</keyword>
<reference evidence="3" key="1">
    <citation type="submission" date="2023-01" db="EMBL/GenBank/DDBJ databases">
        <authorList>
            <person name="Van Ghelder C."/>
            <person name="Rancurel C."/>
        </authorList>
    </citation>
    <scope>NUCLEOTIDE SEQUENCE</scope>
    <source>
        <strain evidence="3">CNCM I-4278</strain>
    </source>
</reference>
<gene>
    <name evidence="3" type="ORF">PDIGIT_LOCUS6057</name>
</gene>
<evidence type="ECO:0000313" key="3">
    <source>
        <dbReference type="EMBL" id="CAI6333023.1"/>
    </source>
</evidence>
<dbReference type="InterPro" id="IPR043502">
    <property type="entry name" value="DNA/RNA_pol_sf"/>
</dbReference>
<sequence length="695" mass="77603">MSTTFTIGTLRPTCKYAWSEMDKAYAKRVAINEMLSEFGPPEEVTACEGLEDGEDRLRRMGDCLVRVLDGAVPVEARYERPKRKSRKPNKVDMHGKQCPRRTQPVGTHHRPNNSLRPTKEDAGDEARHKPHAVALAIKKARWRLQPKPTIRTQQFKAADGKVAESLEEKTDMLCDAVWKGGWRACGSESEYTGPPPVPPLPHMSTDREEYYAQQELIEGELMEALKNAPSGKAAGPDNIAYDLLKAARKVIHVYLVPIFNAFLRHCKHPDHFKNTITVAVHKAGKPRDAPDSYRPITIIDCLAKLYERIVSNRLTTLVFKHPDLIPNAQYGSPGQGTGYAVERAINFALSQWLMGKKVTIYGLDLSGAYDHVLRDKLLEILARSKVPAWLVRTIHSFLSNRLTDILLPGENRVSEKTREINIGAPQGSPLSSILFLFYAAELLKVPGEVVSTPTTDGSAGLGPSSDTDTFAYVDDTTIIIASNSYAENNRKFEAIHAKLLEKGDALNLVFSPSKYNVFHLITPYARDNKSFSRFLLPKTPAFNELMAQPPSDDKDKAVRAICPQNLRMLGVSLDDRLSGHANILAIQKKVRAKMALFRRTYTSTWGATVEQCRLFYQSTILGIFTYCAEAWFIYSPESEKLTRYRLTVKNLNLLESVQTECLISLSGARRGTKGDGLAVQMGVPNILDKLYAVAM</sequence>
<accession>A0A9W4UB32</accession>
<evidence type="ECO:0000313" key="4">
    <source>
        <dbReference type="Proteomes" id="UP001152607"/>
    </source>
</evidence>
<comment type="caution">
    <text evidence="3">The sequence shown here is derived from an EMBL/GenBank/DDBJ whole genome shotgun (WGS) entry which is preliminary data.</text>
</comment>